<name>A0A9Q1BVS0_HOLLE</name>
<keyword evidence="2" id="KW-1185">Reference proteome</keyword>
<reference evidence="1" key="1">
    <citation type="submission" date="2021-10" db="EMBL/GenBank/DDBJ databases">
        <title>Tropical sea cucumber genome reveals ecological adaptation and Cuvierian tubules defense mechanism.</title>
        <authorList>
            <person name="Chen T."/>
        </authorList>
    </citation>
    <scope>NUCLEOTIDE SEQUENCE</scope>
    <source>
        <strain evidence="1">Nanhai2018</strain>
        <tissue evidence="1">Muscle</tissue>
    </source>
</reference>
<evidence type="ECO:0000313" key="2">
    <source>
        <dbReference type="Proteomes" id="UP001152320"/>
    </source>
</evidence>
<accession>A0A9Q1BVS0</accession>
<gene>
    <name evidence="1" type="ORF">HOLleu_23994</name>
</gene>
<organism evidence="1 2">
    <name type="scientific">Holothuria leucospilota</name>
    <name type="common">Black long sea cucumber</name>
    <name type="synonym">Mertensiothuria leucospilota</name>
    <dbReference type="NCBI Taxonomy" id="206669"/>
    <lineage>
        <taxon>Eukaryota</taxon>
        <taxon>Metazoa</taxon>
        <taxon>Echinodermata</taxon>
        <taxon>Eleutherozoa</taxon>
        <taxon>Echinozoa</taxon>
        <taxon>Holothuroidea</taxon>
        <taxon>Aspidochirotacea</taxon>
        <taxon>Aspidochirotida</taxon>
        <taxon>Holothuriidae</taxon>
        <taxon>Holothuria</taxon>
    </lineage>
</organism>
<evidence type="ECO:0000313" key="1">
    <source>
        <dbReference type="EMBL" id="KAJ8033670.1"/>
    </source>
</evidence>
<proteinExistence type="predicted"/>
<dbReference type="Proteomes" id="UP001152320">
    <property type="component" value="Chromosome 11"/>
</dbReference>
<dbReference type="AlphaFoldDB" id="A0A9Q1BVS0"/>
<protein>
    <submittedName>
        <fullName evidence="1">Uncharacterized protein</fullName>
    </submittedName>
</protein>
<sequence>MNTANVPIAKTLGITEMTDVVAKDSRHQVARQRQFAISTVTTRAALSVDGAASKKMNTANVMVAQITETGGLTINAETVTWHLTEKLQYVTHMDLRLVVLLITGAVGKTHIAHVPAVLTIESNKNRKTDGKNVNPEFRYFAFLM</sequence>
<dbReference type="EMBL" id="JAIZAY010000011">
    <property type="protein sequence ID" value="KAJ8033670.1"/>
    <property type="molecule type" value="Genomic_DNA"/>
</dbReference>
<comment type="caution">
    <text evidence="1">The sequence shown here is derived from an EMBL/GenBank/DDBJ whole genome shotgun (WGS) entry which is preliminary data.</text>
</comment>